<protein>
    <submittedName>
        <fullName evidence="4">SCP domain-containing protein</fullName>
    </submittedName>
</protein>
<dbReference type="SUPFAM" id="SSF55797">
    <property type="entry name" value="PR-1-like"/>
    <property type="match status" value="1"/>
</dbReference>
<dbReference type="Gene3D" id="3.40.33.10">
    <property type="entry name" value="CAP"/>
    <property type="match status" value="1"/>
</dbReference>
<proteinExistence type="predicted"/>
<keyword evidence="1" id="KW-0732">Signal</keyword>
<evidence type="ECO:0000313" key="4">
    <source>
        <dbReference type="WBParaSite" id="ACAC_0001236101-mRNA-1"/>
    </source>
</evidence>
<dbReference type="AlphaFoldDB" id="A0A158PCE0"/>
<dbReference type="Proteomes" id="UP000035642">
    <property type="component" value="Unassembled WGS sequence"/>
</dbReference>
<keyword evidence="3" id="KW-1185">Reference proteome</keyword>
<dbReference type="Pfam" id="PF00188">
    <property type="entry name" value="CAP"/>
    <property type="match status" value="1"/>
</dbReference>
<feature type="domain" description="SCP" evidence="2">
    <location>
        <begin position="53"/>
        <end position="164"/>
    </location>
</feature>
<evidence type="ECO:0000259" key="2">
    <source>
        <dbReference type="Pfam" id="PF00188"/>
    </source>
</evidence>
<name>A0A158PCE0_ANGCA</name>
<organism evidence="3 4">
    <name type="scientific">Angiostrongylus cantonensis</name>
    <name type="common">Rat lungworm</name>
    <dbReference type="NCBI Taxonomy" id="6313"/>
    <lineage>
        <taxon>Eukaryota</taxon>
        <taxon>Metazoa</taxon>
        <taxon>Ecdysozoa</taxon>
        <taxon>Nematoda</taxon>
        <taxon>Chromadorea</taxon>
        <taxon>Rhabditida</taxon>
        <taxon>Rhabditina</taxon>
        <taxon>Rhabditomorpha</taxon>
        <taxon>Strongyloidea</taxon>
        <taxon>Metastrongylidae</taxon>
        <taxon>Angiostrongylus</taxon>
    </lineage>
</organism>
<reference evidence="4" key="2">
    <citation type="submission" date="2016-04" db="UniProtKB">
        <authorList>
            <consortium name="WormBaseParasite"/>
        </authorList>
    </citation>
    <scope>IDENTIFICATION</scope>
</reference>
<reference evidence="3" key="1">
    <citation type="submission" date="2012-09" db="EMBL/GenBank/DDBJ databases">
        <authorList>
            <person name="Martin A.A."/>
        </authorList>
    </citation>
    <scope>NUCLEOTIDE SEQUENCE</scope>
</reference>
<evidence type="ECO:0000313" key="3">
    <source>
        <dbReference type="Proteomes" id="UP000035642"/>
    </source>
</evidence>
<feature type="signal peptide" evidence="1">
    <location>
        <begin position="1"/>
        <end position="34"/>
    </location>
</feature>
<dbReference type="WBParaSite" id="ACAC_0001236101-mRNA-1">
    <property type="protein sequence ID" value="ACAC_0001236101-mRNA-1"/>
    <property type="gene ID" value="ACAC_0001236101"/>
</dbReference>
<feature type="chain" id="PRO_5007630195" evidence="1">
    <location>
        <begin position="35"/>
        <end position="194"/>
    </location>
</feature>
<sequence>MTCFIRNSFRLRHNMMCRTFALVVLLSIVVLLDAREYDCHGERSRYFKELVESLHNKPRKVNNLAPLAYSCALEQLAADAVEGCPSMPPEISKAYYSNFDHSELDQGPINTSHVTITSRLISYWRSRLQSRLKMLRPDIHRVGCAAAKCPETSGIVNVTVACIYGKGERPLLCADIERRISSKCAFRIMNQIGD</sequence>
<evidence type="ECO:0000256" key="1">
    <source>
        <dbReference type="SAM" id="SignalP"/>
    </source>
</evidence>
<dbReference type="InterPro" id="IPR014044">
    <property type="entry name" value="CAP_dom"/>
</dbReference>
<dbReference type="InterPro" id="IPR035940">
    <property type="entry name" value="CAP_sf"/>
</dbReference>
<accession>A0A158PCE0</accession>